<dbReference type="PANTHER" id="PTHR10434:SF64">
    <property type="entry name" value="1-ACYL-SN-GLYCEROL-3-PHOSPHATE ACYLTRANSFERASE-RELATED"/>
    <property type="match status" value="1"/>
</dbReference>
<accession>A0AAE6ISZ9</accession>
<keyword evidence="6" id="KW-1133">Transmembrane helix</keyword>
<evidence type="ECO:0000256" key="1">
    <source>
        <dbReference type="ARBA" id="ARBA00005189"/>
    </source>
</evidence>
<keyword evidence="3" id="KW-0808">Transferase</keyword>
<keyword evidence="6" id="KW-0812">Transmembrane</keyword>
<dbReference type="InterPro" id="IPR002123">
    <property type="entry name" value="Plipid/glycerol_acylTrfase"/>
</dbReference>
<feature type="domain" description="Phospholipid/glycerol acyltransferase" evidence="7">
    <location>
        <begin position="73"/>
        <end position="192"/>
    </location>
</feature>
<dbReference type="PANTHER" id="PTHR10434">
    <property type="entry name" value="1-ACYL-SN-GLYCEROL-3-PHOSPHATE ACYLTRANSFERASE"/>
    <property type="match status" value="1"/>
</dbReference>
<gene>
    <name evidence="8" type="ORF">FUT82_06700</name>
</gene>
<dbReference type="AlphaFoldDB" id="A0AAE6ISZ9"/>
<keyword evidence="6" id="KW-0472">Membrane</keyword>
<reference evidence="8 9" key="1">
    <citation type="submission" date="2019-08" db="EMBL/GenBank/DDBJ databases">
        <authorList>
            <person name="Kuhnert P."/>
        </authorList>
    </citation>
    <scope>NUCLEOTIDE SEQUENCE [LARGE SCALE GENOMIC DNA]</scope>
    <source>
        <strain evidence="8 9">B36.5</strain>
    </source>
</reference>
<dbReference type="CDD" id="cd07989">
    <property type="entry name" value="LPLAT_AGPAT-like"/>
    <property type="match status" value="1"/>
</dbReference>
<sequence length="249" mass="28250">MIGIFIIIMIIVSLSGYMFANSFCYAFYRTGCTTINKLITTKAIRHIFSILSVYAGFKFKGDYQFVPELPPQYMILSNHQSIIDIPLFMRYLDGSRLRFMSKKELGNNVPLVSVMLKSGKHCLVDRNGQSISVIRTIDKFAENIKKENLIPVVFPEGTRSRDGKLRTFHAAGFRRLISQAPMPVAVCALDGGWNIASIKTIAQNLKGGAYKVKVLKIYPAPQTKDEQVHILEEGKKLIQKQLDEWREKN</sequence>
<proteinExistence type="predicted"/>
<evidence type="ECO:0000259" key="7">
    <source>
        <dbReference type="SMART" id="SM00563"/>
    </source>
</evidence>
<evidence type="ECO:0000313" key="9">
    <source>
        <dbReference type="Proteomes" id="UP000323594"/>
    </source>
</evidence>
<keyword evidence="4" id="KW-0443">Lipid metabolism</keyword>
<evidence type="ECO:0000256" key="4">
    <source>
        <dbReference type="ARBA" id="ARBA00023098"/>
    </source>
</evidence>
<dbReference type="GO" id="GO:0006654">
    <property type="term" value="P:phosphatidic acid biosynthetic process"/>
    <property type="evidence" value="ECO:0007669"/>
    <property type="project" value="TreeGrafter"/>
</dbReference>
<dbReference type="GeneID" id="57752824"/>
<feature type="transmembrane region" description="Helical" evidence="6">
    <location>
        <begin position="6"/>
        <end position="28"/>
    </location>
</feature>
<keyword evidence="2" id="KW-0444">Lipid biosynthesis</keyword>
<keyword evidence="5 8" id="KW-0012">Acyltransferase</keyword>
<evidence type="ECO:0000256" key="5">
    <source>
        <dbReference type="ARBA" id="ARBA00023315"/>
    </source>
</evidence>
<evidence type="ECO:0000256" key="2">
    <source>
        <dbReference type="ARBA" id="ARBA00022516"/>
    </source>
</evidence>
<dbReference type="RefSeq" id="WP_024753379.1">
    <property type="nucleotide sequence ID" value="NZ_CP027018.1"/>
</dbReference>
<dbReference type="GO" id="GO:0003841">
    <property type="term" value="F:1-acylglycerol-3-phosphate O-acyltransferase activity"/>
    <property type="evidence" value="ECO:0007669"/>
    <property type="project" value="TreeGrafter"/>
</dbReference>
<organism evidence="8 9">
    <name type="scientific">Treponema phagedenis</name>
    <dbReference type="NCBI Taxonomy" id="162"/>
    <lineage>
        <taxon>Bacteria</taxon>
        <taxon>Pseudomonadati</taxon>
        <taxon>Spirochaetota</taxon>
        <taxon>Spirochaetia</taxon>
        <taxon>Spirochaetales</taxon>
        <taxon>Treponemataceae</taxon>
        <taxon>Treponema</taxon>
    </lineage>
</organism>
<dbReference type="SMART" id="SM00563">
    <property type="entry name" value="PlsC"/>
    <property type="match status" value="1"/>
</dbReference>
<evidence type="ECO:0000313" key="8">
    <source>
        <dbReference type="EMBL" id="QEJ97713.1"/>
    </source>
</evidence>
<comment type="pathway">
    <text evidence="1">Lipid metabolism.</text>
</comment>
<name>A0AAE6ISZ9_TREPH</name>
<dbReference type="SUPFAM" id="SSF69593">
    <property type="entry name" value="Glycerol-3-phosphate (1)-acyltransferase"/>
    <property type="match status" value="1"/>
</dbReference>
<evidence type="ECO:0000256" key="6">
    <source>
        <dbReference type="SAM" id="Phobius"/>
    </source>
</evidence>
<evidence type="ECO:0000256" key="3">
    <source>
        <dbReference type="ARBA" id="ARBA00022679"/>
    </source>
</evidence>
<dbReference type="EMBL" id="CP042817">
    <property type="protein sequence ID" value="QEJ97713.1"/>
    <property type="molecule type" value="Genomic_DNA"/>
</dbReference>
<protein>
    <submittedName>
        <fullName evidence="8">1-acyl-sn-glycerol-3-phosphate acyltransferase</fullName>
    </submittedName>
</protein>
<dbReference type="Proteomes" id="UP000323594">
    <property type="component" value="Chromosome"/>
</dbReference>
<dbReference type="Pfam" id="PF01553">
    <property type="entry name" value="Acyltransferase"/>
    <property type="match status" value="1"/>
</dbReference>